<dbReference type="AlphaFoldDB" id="A0A0D8XA05"/>
<gene>
    <name evidence="2" type="ORF">DICVIV_12624</name>
</gene>
<feature type="compositionally biased region" description="Basic and acidic residues" evidence="1">
    <location>
        <begin position="218"/>
        <end position="232"/>
    </location>
</feature>
<feature type="compositionally biased region" description="Basic and acidic residues" evidence="1">
    <location>
        <begin position="144"/>
        <end position="178"/>
    </location>
</feature>
<reference evidence="3" key="2">
    <citation type="journal article" date="2016" name="Sci. Rep.">
        <title>Dictyocaulus viviparus genome, variome and transcriptome elucidate lungworm biology and support future intervention.</title>
        <authorList>
            <person name="McNulty S.N."/>
            <person name="Strube C."/>
            <person name="Rosa B.A."/>
            <person name="Martin J.C."/>
            <person name="Tyagi R."/>
            <person name="Choi Y.J."/>
            <person name="Wang Q."/>
            <person name="Hallsworth Pepin K."/>
            <person name="Zhang X."/>
            <person name="Ozersky P."/>
            <person name="Wilson R.K."/>
            <person name="Sternberg P.W."/>
            <person name="Gasser R.B."/>
            <person name="Mitreva M."/>
        </authorList>
    </citation>
    <scope>NUCLEOTIDE SEQUENCE [LARGE SCALE GENOMIC DNA]</scope>
    <source>
        <strain evidence="3">HannoverDv2000</strain>
    </source>
</reference>
<dbReference type="Proteomes" id="UP000053766">
    <property type="component" value="Unassembled WGS sequence"/>
</dbReference>
<organism evidence="2 3">
    <name type="scientific">Dictyocaulus viviparus</name>
    <name type="common">Bovine lungworm</name>
    <dbReference type="NCBI Taxonomy" id="29172"/>
    <lineage>
        <taxon>Eukaryota</taxon>
        <taxon>Metazoa</taxon>
        <taxon>Ecdysozoa</taxon>
        <taxon>Nematoda</taxon>
        <taxon>Chromadorea</taxon>
        <taxon>Rhabditida</taxon>
        <taxon>Rhabditina</taxon>
        <taxon>Rhabditomorpha</taxon>
        <taxon>Strongyloidea</taxon>
        <taxon>Metastrongylidae</taxon>
        <taxon>Dictyocaulus</taxon>
    </lineage>
</organism>
<keyword evidence="3" id="KW-1185">Reference proteome</keyword>
<evidence type="ECO:0000256" key="1">
    <source>
        <dbReference type="SAM" id="MobiDB-lite"/>
    </source>
</evidence>
<feature type="region of interest" description="Disordered" evidence="1">
    <location>
        <begin position="131"/>
        <end position="302"/>
    </location>
</feature>
<dbReference type="EMBL" id="KN716832">
    <property type="protein sequence ID" value="KJH41398.1"/>
    <property type="molecule type" value="Genomic_DNA"/>
</dbReference>
<feature type="compositionally biased region" description="Basic residues" evidence="1">
    <location>
        <begin position="73"/>
        <end position="90"/>
    </location>
</feature>
<feature type="region of interest" description="Disordered" evidence="1">
    <location>
        <begin position="51"/>
        <end position="94"/>
    </location>
</feature>
<dbReference type="OrthoDB" id="5877090at2759"/>
<sequence>MFLLCVDENQFRNDTTAFYCSMGIIMALCSSVHCRSRAKVSFFLEKYSNEERSSGGVSPHRSVKSKKFSEKSKRTKSKKGHKKAVNKKKAKTELCKKSDEKIKSVVKKTSKRKEADVGLQTAIKLDSEVDRADNKSQLAKKSGKVSDNDSARKNIKSKEKSVDKQKEDKKSVVAKDSKLITPKKKPPTAKEKMIAAGAKKNANEYPTMDEVVSDWDDNDKQGNKNPKQKEYPTMDEVVSDWDDNDKQGNKNPKQKKQGNDNTTQKNTTVSKQKPISHDARADYLDDIPDYEKSSLLGPSLIH</sequence>
<evidence type="ECO:0000313" key="2">
    <source>
        <dbReference type="EMBL" id="KJH41398.1"/>
    </source>
</evidence>
<reference evidence="2 3" key="1">
    <citation type="submission" date="2013-11" db="EMBL/GenBank/DDBJ databases">
        <title>Draft genome of the bovine lungworm Dictyocaulus viviparus.</title>
        <authorList>
            <person name="Mitreva M."/>
        </authorList>
    </citation>
    <scope>NUCLEOTIDE SEQUENCE [LARGE SCALE GENOMIC DNA]</scope>
    <source>
        <strain evidence="2 3">HannoverDv2000</strain>
    </source>
</reference>
<feature type="compositionally biased region" description="Polar residues" evidence="1">
    <location>
        <begin position="262"/>
        <end position="273"/>
    </location>
</feature>
<proteinExistence type="predicted"/>
<name>A0A0D8XA05_DICVI</name>
<accession>A0A0D8XA05</accession>
<evidence type="ECO:0000313" key="3">
    <source>
        <dbReference type="Proteomes" id="UP000053766"/>
    </source>
</evidence>
<protein>
    <submittedName>
        <fullName evidence="2">Uncharacterized protein</fullName>
    </submittedName>
</protein>